<feature type="binding site" evidence="6">
    <location>
        <begin position="454"/>
        <end position="461"/>
    </location>
    <ligand>
        <name>FAD</name>
        <dbReference type="ChEBI" id="CHEBI:57692"/>
    </ligand>
</feature>
<dbReference type="SUPFAM" id="SSF52425">
    <property type="entry name" value="Cryptochrome/photolyase, N-terminal domain"/>
    <property type="match status" value="1"/>
</dbReference>
<sequence>MPGTRRTRATASPVADGDVDSSPPASTNKAPPAKRARRSTSQDVKPKIKPDPEDEDDDQGEMGDTRFRVRSSASVAAREATFPPEMVQTPLAKLYDTLRDLSTVKVEEDAKPNKDGVVVYWSRNKDLRLDDNTALSYASAVAQDMHLPLVVLHIFSIGDYKSHDRSPRRIDFQLRQLAYLKEQLAALDIPLYTLTHSGNRKDVPRVVCDLLEEWGATGLYANLEYEVDELRRDTEILERTKRARETGEGWKGQVELFKDFCIVAPGEILTKQGKPYSVYSPYQRSWLAQINSHLGDYMHKQNGPVIANPSSTRSHPVLGSLFSHQIPESIPGFELEGGEDEASRMRRLWPVGDGVTESIMHRFLRTKMRPAKFFEAPLESEADGDVADPKKKSKIGEYCEGRNRVDWDGTSHISPYLAAGLISPRECIRLAFKLAGGKELPGGRDTGIGMWVQEIAWRDFYQAVLVAWPRVSMGKPFNLKYDGTVAWAMDNDGAKLKAWKEGRTGFPIVDAAMRSLKEQGYMHNRCRMIVASFLSKDLLIDWREGEKFFMQSLIDGDLGSNNGGWQWSASTGCDPQPYFRIFNPASQSEKVDPDGAYIRHWVPELRGVKGKAIHDPSAKLTKKEIEKMGYVMPIVDHAKARTKAIEAFKECVASALLHPRDLVTDQSSPNRAAARA</sequence>
<dbReference type="GO" id="GO:0043153">
    <property type="term" value="P:entrainment of circadian clock by photoperiod"/>
    <property type="evidence" value="ECO:0007669"/>
    <property type="project" value="TreeGrafter"/>
</dbReference>
<organism evidence="10 11">
    <name type="scientific">Rhodotorula diobovata</name>
    <dbReference type="NCBI Taxonomy" id="5288"/>
    <lineage>
        <taxon>Eukaryota</taxon>
        <taxon>Fungi</taxon>
        <taxon>Dikarya</taxon>
        <taxon>Basidiomycota</taxon>
        <taxon>Pucciniomycotina</taxon>
        <taxon>Microbotryomycetes</taxon>
        <taxon>Sporidiobolales</taxon>
        <taxon>Sporidiobolaceae</taxon>
        <taxon>Rhodotorula</taxon>
    </lineage>
</organism>
<dbReference type="InterPro" id="IPR014729">
    <property type="entry name" value="Rossmann-like_a/b/a_fold"/>
</dbReference>
<dbReference type="InterPro" id="IPR018394">
    <property type="entry name" value="DNA_photolyase_1_CS_C"/>
</dbReference>
<dbReference type="Gene3D" id="1.10.579.10">
    <property type="entry name" value="DNA Cyclobutane Dipyrimidine Photolyase, subunit A, domain 3"/>
    <property type="match status" value="1"/>
</dbReference>
<evidence type="ECO:0000259" key="9">
    <source>
        <dbReference type="PROSITE" id="PS51645"/>
    </source>
</evidence>
<evidence type="ECO:0000256" key="4">
    <source>
        <dbReference type="ARBA" id="ARBA00022827"/>
    </source>
</evidence>
<evidence type="ECO:0000256" key="3">
    <source>
        <dbReference type="ARBA" id="ARBA00022630"/>
    </source>
</evidence>
<evidence type="ECO:0000256" key="5">
    <source>
        <dbReference type="ARBA" id="ARBA00022991"/>
    </source>
</evidence>
<dbReference type="InterPro" id="IPR002081">
    <property type="entry name" value="Cryptochrome/DNA_photolyase_1"/>
</dbReference>
<dbReference type="GO" id="GO:0071949">
    <property type="term" value="F:FAD binding"/>
    <property type="evidence" value="ECO:0007669"/>
    <property type="project" value="TreeGrafter"/>
</dbReference>
<evidence type="ECO:0000256" key="1">
    <source>
        <dbReference type="ARBA" id="ARBA00001932"/>
    </source>
</evidence>
<dbReference type="Gene3D" id="1.25.40.80">
    <property type="match status" value="1"/>
</dbReference>
<reference evidence="10 11" key="1">
    <citation type="submission" date="2019-03" db="EMBL/GenBank/DDBJ databases">
        <title>Rhodosporidium diobovatum UCD-FST 08-225 genome sequencing, assembly, and annotation.</title>
        <authorList>
            <person name="Fakankun I.U."/>
            <person name="Fristensky B."/>
            <person name="Levin D.B."/>
        </authorList>
    </citation>
    <scope>NUCLEOTIDE SEQUENCE [LARGE SCALE GENOMIC DNA]</scope>
    <source>
        <strain evidence="10 11">UCD-FST 08-225</strain>
    </source>
</reference>
<evidence type="ECO:0000256" key="8">
    <source>
        <dbReference type="SAM" id="MobiDB-lite"/>
    </source>
</evidence>
<dbReference type="FunFam" id="1.10.579.10:FF:000003">
    <property type="entry name" value="Deoxyribodipyrimidine photo-lyase"/>
    <property type="match status" value="1"/>
</dbReference>
<feature type="region of interest" description="Disordered" evidence="8">
    <location>
        <begin position="1"/>
        <end position="63"/>
    </location>
</feature>
<dbReference type="PANTHER" id="PTHR11455:SF18">
    <property type="entry name" value="SI:CH1073-390K14.1"/>
    <property type="match status" value="1"/>
</dbReference>
<dbReference type="GO" id="GO:0005634">
    <property type="term" value="C:nucleus"/>
    <property type="evidence" value="ECO:0007669"/>
    <property type="project" value="TreeGrafter"/>
</dbReference>
<dbReference type="PROSITE" id="PS00394">
    <property type="entry name" value="DNA_PHOTOLYASES_1_1"/>
    <property type="match status" value="1"/>
</dbReference>
<feature type="compositionally biased region" description="Acidic residues" evidence="8">
    <location>
        <begin position="52"/>
        <end position="61"/>
    </location>
</feature>
<dbReference type="PROSITE" id="PS51645">
    <property type="entry name" value="PHR_CRY_ALPHA_BETA"/>
    <property type="match status" value="1"/>
</dbReference>
<keyword evidence="3 6" id="KW-0285">Flavoprotein</keyword>
<keyword evidence="4 6" id="KW-0274">FAD</keyword>
<feature type="binding site" evidence="6">
    <location>
        <begin position="555"/>
        <end position="557"/>
    </location>
    <ligand>
        <name>FAD</name>
        <dbReference type="ChEBI" id="CHEBI:57692"/>
    </ligand>
</feature>
<evidence type="ECO:0000313" key="10">
    <source>
        <dbReference type="EMBL" id="TNY19344.1"/>
    </source>
</evidence>
<comment type="similarity">
    <text evidence="2">Belongs to the DNA photolyase class-1 family.</text>
</comment>
<accession>A0A5C5FTN5</accession>
<name>A0A5C5FTN5_9BASI</name>
<dbReference type="AlphaFoldDB" id="A0A5C5FTN5"/>
<protein>
    <submittedName>
        <fullName evidence="10">FAD binding domain of DNA photolyase-domain-containing protein</fullName>
    </submittedName>
</protein>
<comment type="cofactor">
    <cofactor evidence="1">
        <name>(6R)-5,10-methylene-5,6,7,8-tetrahydrofolate</name>
        <dbReference type="ChEBI" id="CHEBI:15636"/>
    </cofactor>
</comment>
<dbReference type="STRING" id="5288.A0A5C5FTN5"/>
<dbReference type="Pfam" id="PF03441">
    <property type="entry name" value="FAD_binding_7"/>
    <property type="match status" value="1"/>
</dbReference>
<comment type="cofactor">
    <cofactor evidence="6">
        <name>FAD</name>
        <dbReference type="ChEBI" id="CHEBI:57692"/>
    </cofactor>
    <text evidence="6">Binds 1 FAD per subunit.</text>
</comment>
<feature type="site" description="Electron transfer via tryptophanyl radical" evidence="7">
    <location>
        <position position="542"/>
    </location>
</feature>
<dbReference type="Proteomes" id="UP000311382">
    <property type="component" value="Unassembled WGS sequence"/>
</dbReference>
<keyword evidence="10" id="KW-0456">Lyase</keyword>
<comment type="caution">
    <text evidence="10">The sequence shown here is derived from an EMBL/GenBank/DDBJ whole genome shotgun (WGS) entry which is preliminary data.</text>
</comment>
<dbReference type="GO" id="GO:0003677">
    <property type="term" value="F:DNA binding"/>
    <property type="evidence" value="ECO:0007669"/>
    <property type="project" value="TreeGrafter"/>
</dbReference>
<dbReference type="GO" id="GO:0032922">
    <property type="term" value="P:circadian regulation of gene expression"/>
    <property type="evidence" value="ECO:0007669"/>
    <property type="project" value="TreeGrafter"/>
</dbReference>
<keyword evidence="11" id="KW-1185">Reference proteome</keyword>
<feature type="binding site" evidence="6">
    <location>
        <position position="398"/>
    </location>
    <ligand>
        <name>FAD</name>
        <dbReference type="ChEBI" id="CHEBI:57692"/>
    </ligand>
</feature>
<dbReference type="SUPFAM" id="SSF48173">
    <property type="entry name" value="Cryptochrome/photolyase FAD-binding domain"/>
    <property type="match status" value="1"/>
</dbReference>
<dbReference type="GO" id="GO:0006139">
    <property type="term" value="P:nucleobase-containing compound metabolic process"/>
    <property type="evidence" value="ECO:0007669"/>
    <property type="project" value="UniProtKB-ARBA"/>
</dbReference>
<dbReference type="InterPro" id="IPR005101">
    <property type="entry name" value="Cryptochr/Photolyase_FAD-bd"/>
</dbReference>
<dbReference type="InterPro" id="IPR036155">
    <property type="entry name" value="Crypto/Photolyase_N_sf"/>
</dbReference>
<dbReference type="PROSITE" id="PS00691">
    <property type="entry name" value="DNA_PHOTOLYASES_1_2"/>
    <property type="match status" value="1"/>
</dbReference>
<feature type="site" description="Electron transfer via tryptophanyl radical" evidence="7">
    <location>
        <position position="565"/>
    </location>
</feature>
<feature type="domain" description="Photolyase/cryptochrome alpha/beta" evidence="9">
    <location>
        <begin position="117"/>
        <end position="255"/>
    </location>
</feature>
<evidence type="ECO:0000256" key="2">
    <source>
        <dbReference type="ARBA" id="ARBA00005862"/>
    </source>
</evidence>
<proteinExistence type="inferred from homology"/>
<dbReference type="GO" id="GO:0003904">
    <property type="term" value="F:deoxyribodipyrimidine photo-lyase activity"/>
    <property type="evidence" value="ECO:0007669"/>
    <property type="project" value="TreeGrafter"/>
</dbReference>
<dbReference type="Pfam" id="PF00875">
    <property type="entry name" value="DNA_photolyase"/>
    <property type="match status" value="1"/>
</dbReference>
<evidence type="ECO:0000313" key="11">
    <source>
        <dbReference type="Proteomes" id="UP000311382"/>
    </source>
</evidence>
<dbReference type="InterPro" id="IPR006050">
    <property type="entry name" value="DNA_photolyase_N"/>
</dbReference>
<keyword evidence="5" id="KW-0157">Chromophore</keyword>
<dbReference type="GO" id="GO:0005737">
    <property type="term" value="C:cytoplasm"/>
    <property type="evidence" value="ECO:0007669"/>
    <property type="project" value="TreeGrafter"/>
</dbReference>
<dbReference type="InterPro" id="IPR036134">
    <property type="entry name" value="Crypto/Photolyase_FAD-like_sf"/>
</dbReference>
<dbReference type="PANTHER" id="PTHR11455">
    <property type="entry name" value="CRYPTOCHROME"/>
    <property type="match status" value="1"/>
</dbReference>
<dbReference type="EMBL" id="SOZI01000099">
    <property type="protein sequence ID" value="TNY19344.1"/>
    <property type="molecule type" value="Genomic_DNA"/>
</dbReference>
<evidence type="ECO:0000256" key="6">
    <source>
        <dbReference type="PIRSR" id="PIRSR602081-1"/>
    </source>
</evidence>
<gene>
    <name evidence="10" type="ORF">DMC30DRAFT_309100</name>
</gene>
<feature type="binding site" evidence="6">
    <location>
        <position position="451"/>
    </location>
    <ligand>
        <name>FAD</name>
        <dbReference type="ChEBI" id="CHEBI:57692"/>
    </ligand>
</feature>
<feature type="site" description="Electron transfer via tryptophanyl radical" evidence="7">
    <location>
        <position position="487"/>
    </location>
</feature>
<dbReference type="GO" id="GO:0006950">
    <property type="term" value="P:response to stress"/>
    <property type="evidence" value="ECO:0007669"/>
    <property type="project" value="UniProtKB-ARBA"/>
</dbReference>
<dbReference type="OrthoDB" id="435881at2759"/>
<feature type="binding site" evidence="6">
    <location>
        <begin position="410"/>
        <end position="414"/>
    </location>
    <ligand>
        <name>FAD</name>
        <dbReference type="ChEBI" id="CHEBI:57692"/>
    </ligand>
</feature>
<evidence type="ECO:0000256" key="7">
    <source>
        <dbReference type="PIRSR" id="PIRSR602081-2"/>
    </source>
</evidence>
<dbReference type="Gene3D" id="3.40.50.620">
    <property type="entry name" value="HUPs"/>
    <property type="match status" value="1"/>
</dbReference>